<sequence>MPEAGTGAVPDRDGGAARFVSGSILRHVVVMSATGSVGLMAIFAVDLLSLFYVSKLGDPALTAAVGFASIVQFFAIAFNIGLMIAAGALVSRAIGANDPADARRIATSVTVHCVVASALLAAFLLAVLDPLLSAIGAEGHTLDVARRYLWISLPSNLLLGPGMLFTGLLRAVGAAREAMYVTLGGAVITVFVDPLLIFGLGLGVDGAALAVCVARITFVAVGWIGVWRYRLLEAPRLTAVIGDLPLVTRIAGPAVLTNLAPSIASAFVAHALSGFGPPAIAGNVVIERLAPVAFCGLFAMSGSIGPILGQNWGAGRFDRMRGVLRVGAAVTALYVVVVWLLLTLARAPLAGAFELQGVAADLFAFFCLVSGPVWFFNGLLFLANAAFNNLGFPFLSTLLNWGRATVGTVPPALLGAAWYGPEGVIAGTGLGSIAFGVAGLALAFRTVGRLERGMSLAAGPAPEPPSADGAVQTAPASGMIVAVGKANVEAGTG</sequence>
<feature type="transmembrane region" description="Helical" evidence="7">
    <location>
        <begin position="322"/>
        <end position="342"/>
    </location>
</feature>
<dbReference type="PANTHER" id="PTHR43549:SF2">
    <property type="entry name" value="MULTIDRUG RESISTANCE PROTEIN NORM-RELATED"/>
    <property type="match status" value="1"/>
</dbReference>
<keyword evidence="6 7" id="KW-0472">Membrane</keyword>
<dbReference type="GO" id="GO:0042910">
    <property type="term" value="F:xenobiotic transmembrane transporter activity"/>
    <property type="evidence" value="ECO:0007669"/>
    <property type="project" value="InterPro"/>
</dbReference>
<organism evidence="8 9">
    <name type="scientific">Methylorubrum extorquens</name>
    <name type="common">Methylobacterium dichloromethanicum</name>
    <name type="synonym">Methylobacterium extorquens</name>
    <dbReference type="NCBI Taxonomy" id="408"/>
    <lineage>
        <taxon>Bacteria</taxon>
        <taxon>Pseudomonadati</taxon>
        <taxon>Pseudomonadota</taxon>
        <taxon>Alphaproteobacteria</taxon>
        <taxon>Hyphomicrobiales</taxon>
        <taxon>Methylobacteriaceae</taxon>
        <taxon>Methylorubrum</taxon>
    </lineage>
</organism>
<keyword evidence="4 7" id="KW-0812">Transmembrane</keyword>
<keyword evidence="5 7" id="KW-1133">Transmembrane helix</keyword>
<gene>
    <name evidence="8" type="ORF">TK0001_3295</name>
</gene>
<feature type="transmembrane region" description="Helical" evidence="7">
    <location>
        <begin position="109"/>
        <end position="128"/>
    </location>
</feature>
<reference evidence="9" key="1">
    <citation type="submission" date="2017-10" db="EMBL/GenBank/DDBJ databases">
        <authorList>
            <person name="Regsiter A."/>
            <person name="William W."/>
        </authorList>
    </citation>
    <scope>NUCLEOTIDE SEQUENCE [LARGE SCALE GENOMIC DNA]</scope>
</reference>
<feature type="transmembrane region" description="Helical" evidence="7">
    <location>
        <begin position="64"/>
        <end position="89"/>
    </location>
</feature>
<evidence type="ECO:0000256" key="5">
    <source>
        <dbReference type="ARBA" id="ARBA00022989"/>
    </source>
</evidence>
<evidence type="ECO:0000256" key="6">
    <source>
        <dbReference type="ARBA" id="ARBA00023136"/>
    </source>
</evidence>
<keyword evidence="3" id="KW-1003">Cell membrane</keyword>
<name>A0A2N9AR89_METEX</name>
<evidence type="ECO:0000256" key="1">
    <source>
        <dbReference type="ARBA" id="ARBA00004429"/>
    </source>
</evidence>
<dbReference type="AlphaFoldDB" id="A0A2N9AR89"/>
<dbReference type="PIRSF" id="PIRSF006603">
    <property type="entry name" value="DinF"/>
    <property type="match status" value="1"/>
</dbReference>
<feature type="transmembrane region" description="Helical" evidence="7">
    <location>
        <begin position="289"/>
        <end position="310"/>
    </location>
</feature>
<accession>A0A2N9AR89</accession>
<evidence type="ECO:0000256" key="4">
    <source>
        <dbReference type="ARBA" id="ARBA00022692"/>
    </source>
</evidence>
<dbReference type="InterPro" id="IPR002528">
    <property type="entry name" value="MATE_fam"/>
</dbReference>
<feature type="transmembrane region" description="Helical" evidence="7">
    <location>
        <begin position="28"/>
        <end position="52"/>
    </location>
</feature>
<feature type="transmembrane region" description="Helical" evidence="7">
    <location>
        <begin position="207"/>
        <end position="229"/>
    </location>
</feature>
<comment type="subcellular location">
    <subcellularLocation>
        <location evidence="1">Cell inner membrane</location>
        <topology evidence="1">Multi-pass membrane protein</topology>
    </subcellularLocation>
</comment>
<feature type="transmembrane region" description="Helical" evidence="7">
    <location>
        <begin position="148"/>
        <end position="168"/>
    </location>
</feature>
<protein>
    <submittedName>
        <fullName evidence="8">Uncharacterized protein</fullName>
    </submittedName>
</protein>
<dbReference type="PANTHER" id="PTHR43549">
    <property type="entry name" value="MULTIDRUG RESISTANCE PROTEIN YPNP-RELATED"/>
    <property type="match status" value="1"/>
</dbReference>
<feature type="transmembrane region" description="Helical" evidence="7">
    <location>
        <begin position="362"/>
        <end position="386"/>
    </location>
</feature>
<evidence type="ECO:0000256" key="3">
    <source>
        <dbReference type="ARBA" id="ARBA00022475"/>
    </source>
</evidence>
<dbReference type="Pfam" id="PF01554">
    <property type="entry name" value="MatE"/>
    <property type="match status" value="2"/>
</dbReference>
<feature type="transmembrane region" description="Helical" evidence="7">
    <location>
        <begin position="425"/>
        <end position="444"/>
    </location>
</feature>
<feature type="transmembrane region" description="Helical" evidence="7">
    <location>
        <begin position="250"/>
        <end position="269"/>
    </location>
</feature>
<dbReference type="InterPro" id="IPR052031">
    <property type="entry name" value="Membrane_Transporter-Flippase"/>
</dbReference>
<dbReference type="GO" id="GO:0015297">
    <property type="term" value="F:antiporter activity"/>
    <property type="evidence" value="ECO:0007669"/>
    <property type="project" value="InterPro"/>
</dbReference>
<dbReference type="InterPro" id="IPR048279">
    <property type="entry name" value="MdtK-like"/>
</dbReference>
<evidence type="ECO:0000313" key="8">
    <source>
        <dbReference type="EMBL" id="SOR29897.1"/>
    </source>
</evidence>
<dbReference type="EMBL" id="LT962688">
    <property type="protein sequence ID" value="SOR29897.1"/>
    <property type="molecule type" value="Genomic_DNA"/>
</dbReference>
<evidence type="ECO:0000256" key="7">
    <source>
        <dbReference type="SAM" id="Phobius"/>
    </source>
</evidence>
<keyword evidence="2" id="KW-0813">Transport</keyword>
<dbReference type="GO" id="GO:0005886">
    <property type="term" value="C:plasma membrane"/>
    <property type="evidence" value="ECO:0007669"/>
    <property type="project" value="UniProtKB-SubCell"/>
</dbReference>
<evidence type="ECO:0000256" key="2">
    <source>
        <dbReference type="ARBA" id="ARBA00022448"/>
    </source>
</evidence>
<feature type="transmembrane region" description="Helical" evidence="7">
    <location>
        <begin position="180"/>
        <end position="201"/>
    </location>
</feature>
<evidence type="ECO:0000313" key="9">
    <source>
        <dbReference type="Proteomes" id="UP000233769"/>
    </source>
</evidence>
<proteinExistence type="predicted"/>
<dbReference type="Proteomes" id="UP000233769">
    <property type="component" value="Chromosome tk0001"/>
</dbReference>